<feature type="compositionally biased region" description="Basic and acidic residues" evidence="2">
    <location>
        <begin position="1"/>
        <end position="11"/>
    </location>
</feature>
<sequence>MSSFIRPDRHRTPAFTRATHLGTSKPDLERDSGFSDASSEYLSTVDQTDSEDTGRTGSVVSHDPAGPQMAVMGGSFAGLSPMIIMNNFVLNQVKYSSIPMFASWGFPSPLEVMPQSQVVLLQPMVSNGSSSSTSPKTSSENTRQSKSYMPILKSYPRIAPHPADVPTKRVGSSRVRAHSTSGYDQRQRRHHHSHRLASASSPQPALHTPTVKPISNNEAENNQAELAPLAGIISLPSCTDGLRTEVDSDRTSADKYQDTLSVDSNKLKRFSNTYNILNKSGLLGITMRTKQLIKENKRTQGQLQQLQEQTALLLEALSSRDPQLWTKLQLSLQDMDKEQWGGKAQRVLA</sequence>
<dbReference type="PANTHER" id="PTHR34648">
    <property type="entry name" value="CLOCK-INTERACTING PACEMAKER"/>
    <property type="match status" value="1"/>
</dbReference>
<accession>A0A4W6F3G9</accession>
<dbReference type="Proteomes" id="UP000314980">
    <property type="component" value="Unassembled WGS sequence"/>
</dbReference>
<evidence type="ECO:0000313" key="4">
    <source>
        <dbReference type="Proteomes" id="UP000314980"/>
    </source>
</evidence>
<feature type="compositionally biased region" description="Low complexity" evidence="2">
    <location>
        <begin position="126"/>
        <end position="139"/>
    </location>
</feature>
<evidence type="ECO:0000313" key="3">
    <source>
        <dbReference type="Ensembl" id="ENSLCAP00010044941.1"/>
    </source>
</evidence>
<feature type="compositionally biased region" description="Polar residues" evidence="2">
    <location>
        <begin position="35"/>
        <end position="47"/>
    </location>
</feature>
<dbReference type="PANTHER" id="PTHR34648:SF6">
    <property type="entry name" value="CLOCK-INTERACTING PACEMAKER-RELATED"/>
    <property type="match status" value="1"/>
</dbReference>
<protein>
    <submittedName>
        <fullName evidence="3">CLOCK-interacting pacemaker a</fullName>
    </submittedName>
</protein>
<dbReference type="FunCoup" id="A0A4W6F3G9">
    <property type="interactions" value="464"/>
</dbReference>
<reference evidence="3" key="2">
    <citation type="submission" date="2025-08" db="UniProtKB">
        <authorList>
            <consortium name="Ensembl"/>
        </authorList>
    </citation>
    <scope>IDENTIFICATION</scope>
</reference>
<evidence type="ECO:0000256" key="2">
    <source>
        <dbReference type="SAM" id="MobiDB-lite"/>
    </source>
</evidence>
<dbReference type="InParanoid" id="A0A4W6F3G9"/>
<dbReference type="InterPro" id="IPR031602">
    <property type="entry name" value="CIPC"/>
</dbReference>
<feature type="coiled-coil region" evidence="1">
    <location>
        <begin position="289"/>
        <end position="316"/>
    </location>
</feature>
<proteinExistence type="predicted"/>
<organism evidence="3 4">
    <name type="scientific">Lates calcarifer</name>
    <name type="common">Barramundi</name>
    <name type="synonym">Holocentrus calcarifer</name>
    <dbReference type="NCBI Taxonomy" id="8187"/>
    <lineage>
        <taxon>Eukaryota</taxon>
        <taxon>Metazoa</taxon>
        <taxon>Chordata</taxon>
        <taxon>Craniata</taxon>
        <taxon>Vertebrata</taxon>
        <taxon>Euteleostomi</taxon>
        <taxon>Actinopterygii</taxon>
        <taxon>Neopterygii</taxon>
        <taxon>Teleostei</taxon>
        <taxon>Neoteleostei</taxon>
        <taxon>Acanthomorphata</taxon>
        <taxon>Carangaria</taxon>
        <taxon>Carangaria incertae sedis</taxon>
        <taxon>Centropomidae</taxon>
        <taxon>Lates</taxon>
    </lineage>
</organism>
<keyword evidence="1" id="KW-0175">Coiled coil</keyword>
<dbReference type="Ensembl" id="ENSLCAT00010046046.1">
    <property type="protein sequence ID" value="ENSLCAP00010044941.1"/>
    <property type="gene ID" value="ENSLCAG00010020884.1"/>
</dbReference>
<dbReference type="GO" id="GO:0045892">
    <property type="term" value="P:negative regulation of DNA-templated transcription"/>
    <property type="evidence" value="ECO:0007669"/>
    <property type="project" value="InterPro"/>
</dbReference>
<feature type="region of interest" description="Disordered" evidence="2">
    <location>
        <begin position="1"/>
        <end position="67"/>
    </location>
</feature>
<evidence type="ECO:0000256" key="1">
    <source>
        <dbReference type="SAM" id="Coils"/>
    </source>
</evidence>
<name>A0A4W6F3G9_LATCA</name>
<reference evidence="3" key="3">
    <citation type="submission" date="2025-09" db="UniProtKB">
        <authorList>
            <consortium name="Ensembl"/>
        </authorList>
    </citation>
    <scope>IDENTIFICATION</scope>
</reference>
<reference evidence="4" key="1">
    <citation type="submission" date="2015-09" db="EMBL/GenBank/DDBJ databases">
        <authorList>
            <person name="Sai Rama Sridatta P."/>
        </authorList>
    </citation>
    <scope>NUCLEOTIDE SEQUENCE [LARGE SCALE GENOMIC DNA]</scope>
</reference>
<feature type="region of interest" description="Disordered" evidence="2">
    <location>
        <begin position="125"/>
        <end position="208"/>
    </location>
</feature>
<dbReference type="Pfam" id="PF15800">
    <property type="entry name" value="CiPC"/>
    <property type="match status" value="1"/>
</dbReference>
<dbReference type="AlphaFoldDB" id="A0A4W6F3G9"/>
<dbReference type="GO" id="GO:0005634">
    <property type="term" value="C:nucleus"/>
    <property type="evidence" value="ECO:0007669"/>
    <property type="project" value="TreeGrafter"/>
</dbReference>
<dbReference type="GeneTree" id="ENSGT00510000048522"/>
<keyword evidence="4" id="KW-1185">Reference proteome</keyword>
<dbReference type="GO" id="GO:0042754">
    <property type="term" value="P:negative regulation of circadian rhythm"/>
    <property type="evidence" value="ECO:0007669"/>
    <property type="project" value="InterPro"/>
</dbReference>
<dbReference type="STRING" id="8187.ENSLCAP00010044941"/>